<dbReference type="Proteomes" id="UP001174936">
    <property type="component" value="Unassembled WGS sequence"/>
</dbReference>
<dbReference type="InterPro" id="IPR050663">
    <property type="entry name" value="Ankyrin-SOCS_Box"/>
</dbReference>
<protein>
    <submittedName>
        <fullName evidence="5">Ankyrin repeat-containing domain protein</fullName>
    </submittedName>
</protein>
<gene>
    <name evidence="5" type="ORF">B0T16DRAFT_406148</name>
</gene>
<name>A0AA40CX53_9PEZI</name>
<dbReference type="Pfam" id="PF13857">
    <property type="entry name" value="Ank_5"/>
    <property type="match status" value="1"/>
</dbReference>
<dbReference type="GO" id="GO:0000976">
    <property type="term" value="F:transcription cis-regulatory region binding"/>
    <property type="evidence" value="ECO:0007669"/>
    <property type="project" value="TreeGrafter"/>
</dbReference>
<dbReference type="GO" id="GO:0045944">
    <property type="term" value="P:positive regulation of transcription by RNA polymerase II"/>
    <property type="evidence" value="ECO:0007669"/>
    <property type="project" value="TreeGrafter"/>
</dbReference>
<dbReference type="Pfam" id="PF12796">
    <property type="entry name" value="Ank_2"/>
    <property type="match status" value="1"/>
</dbReference>
<feature type="compositionally biased region" description="Polar residues" evidence="4">
    <location>
        <begin position="65"/>
        <end position="76"/>
    </location>
</feature>
<evidence type="ECO:0000313" key="6">
    <source>
        <dbReference type="Proteomes" id="UP001174936"/>
    </source>
</evidence>
<proteinExistence type="predicted"/>
<organism evidence="5 6">
    <name type="scientific">Cercophora newfieldiana</name>
    <dbReference type="NCBI Taxonomy" id="92897"/>
    <lineage>
        <taxon>Eukaryota</taxon>
        <taxon>Fungi</taxon>
        <taxon>Dikarya</taxon>
        <taxon>Ascomycota</taxon>
        <taxon>Pezizomycotina</taxon>
        <taxon>Sordariomycetes</taxon>
        <taxon>Sordariomycetidae</taxon>
        <taxon>Sordariales</taxon>
        <taxon>Lasiosphaeriaceae</taxon>
        <taxon>Cercophora</taxon>
    </lineage>
</organism>
<dbReference type="PRINTS" id="PR01415">
    <property type="entry name" value="ANKYRIN"/>
</dbReference>
<dbReference type="InterPro" id="IPR002110">
    <property type="entry name" value="Ankyrin_rpt"/>
</dbReference>
<evidence type="ECO:0000256" key="4">
    <source>
        <dbReference type="SAM" id="MobiDB-lite"/>
    </source>
</evidence>
<comment type="caution">
    <text evidence="5">The sequence shown here is derived from an EMBL/GenBank/DDBJ whole genome shotgun (WGS) entry which is preliminary data.</text>
</comment>
<feature type="repeat" description="ANK" evidence="3">
    <location>
        <begin position="403"/>
        <end position="437"/>
    </location>
</feature>
<feature type="repeat" description="ANK" evidence="3">
    <location>
        <begin position="438"/>
        <end position="470"/>
    </location>
</feature>
<dbReference type="SUPFAM" id="SSF48403">
    <property type="entry name" value="Ankyrin repeat"/>
    <property type="match status" value="1"/>
</dbReference>
<dbReference type="AlphaFoldDB" id="A0AA40CX53"/>
<dbReference type="PANTHER" id="PTHR24193:SF122">
    <property type="entry name" value="ANKYRIN REPEAT DOMAIN-CONTAINING PROTEIN 23"/>
    <property type="match status" value="1"/>
</dbReference>
<feature type="repeat" description="ANK" evidence="3">
    <location>
        <begin position="337"/>
        <end position="369"/>
    </location>
</feature>
<dbReference type="GO" id="GO:0005634">
    <property type="term" value="C:nucleus"/>
    <property type="evidence" value="ECO:0007669"/>
    <property type="project" value="TreeGrafter"/>
</dbReference>
<dbReference type="EMBL" id="JAULSV010000002">
    <property type="protein sequence ID" value="KAK0652418.1"/>
    <property type="molecule type" value="Genomic_DNA"/>
</dbReference>
<feature type="region of interest" description="Disordered" evidence="4">
    <location>
        <begin position="63"/>
        <end position="92"/>
    </location>
</feature>
<dbReference type="PROSITE" id="PS50088">
    <property type="entry name" value="ANK_REPEAT"/>
    <property type="match status" value="5"/>
</dbReference>
<keyword evidence="2 3" id="KW-0040">ANK repeat</keyword>
<dbReference type="PROSITE" id="PS50297">
    <property type="entry name" value="ANK_REP_REGION"/>
    <property type="match status" value="4"/>
</dbReference>
<accession>A0AA40CX53</accession>
<reference evidence="5" key="1">
    <citation type="submission" date="2023-06" db="EMBL/GenBank/DDBJ databases">
        <title>Genome-scale phylogeny and comparative genomics of the fungal order Sordariales.</title>
        <authorList>
            <consortium name="Lawrence Berkeley National Laboratory"/>
            <person name="Hensen N."/>
            <person name="Bonometti L."/>
            <person name="Westerberg I."/>
            <person name="Brannstrom I.O."/>
            <person name="Guillou S."/>
            <person name="Cros-Aarteil S."/>
            <person name="Calhoun S."/>
            <person name="Haridas S."/>
            <person name="Kuo A."/>
            <person name="Mondo S."/>
            <person name="Pangilinan J."/>
            <person name="Riley R."/>
            <person name="Labutti K."/>
            <person name="Andreopoulos B."/>
            <person name="Lipzen A."/>
            <person name="Chen C."/>
            <person name="Yanf M."/>
            <person name="Daum C."/>
            <person name="Ng V."/>
            <person name="Clum A."/>
            <person name="Steindorff A."/>
            <person name="Ohm R."/>
            <person name="Martin F."/>
            <person name="Silar P."/>
            <person name="Natvig D."/>
            <person name="Lalanne C."/>
            <person name="Gautier V."/>
            <person name="Ament-Velasquez S.L."/>
            <person name="Kruys A."/>
            <person name="Hutchinson M.I."/>
            <person name="Powell A.J."/>
            <person name="Barry K."/>
            <person name="Miller A.N."/>
            <person name="Grigoriev I.V."/>
            <person name="Debuchy R."/>
            <person name="Gladieux P."/>
            <person name="Thoren M.H."/>
            <person name="Johannesson H."/>
        </authorList>
    </citation>
    <scope>NUCLEOTIDE SEQUENCE</scope>
    <source>
        <strain evidence="5">SMH2532-1</strain>
    </source>
</reference>
<keyword evidence="1" id="KW-0677">Repeat</keyword>
<dbReference type="PANTHER" id="PTHR24193">
    <property type="entry name" value="ANKYRIN REPEAT PROTEIN"/>
    <property type="match status" value="1"/>
</dbReference>
<dbReference type="Pfam" id="PF00023">
    <property type="entry name" value="Ank"/>
    <property type="match status" value="1"/>
</dbReference>
<feature type="repeat" description="ANK" evidence="3">
    <location>
        <begin position="236"/>
        <end position="268"/>
    </location>
</feature>
<dbReference type="InterPro" id="IPR036770">
    <property type="entry name" value="Ankyrin_rpt-contain_sf"/>
</dbReference>
<evidence type="ECO:0000313" key="5">
    <source>
        <dbReference type="EMBL" id="KAK0652418.1"/>
    </source>
</evidence>
<evidence type="ECO:0000256" key="1">
    <source>
        <dbReference type="ARBA" id="ARBA00022737"/>
    </source>
</evidence>
<dbReference type="Gene3D" id="1.25.40.20">
    <property type="entry name" value="Ankyrin repeat-containing domain"/>
    <property type="match status" value="3"/>
</dbReference>
<evidence type="ECO:0000256" key="3">
    <source>
        <dbReference type="PROSITE-ProRule" id="PRU00023"/>
    </source>
</evidence>
<evidence type="ECO:0000256" key="2">
    <source>
        <dbReference type="ARBA" id="ARBA00023043"/>
    </source>
</evidence>
<sequence length="497" mass="54263">MSHIGQRLEYTEDAISQLGDALYLSQKTTLLFMNKRFDSMESSMIASVRDPIQGELALLRKELSQARQPTTPSRLSRATPVHRSSPPAPLSHPPSCPLTCRCHCHFTRTTSRFRTHPSLGPLLGALAVTYAGDSSSPRACSDRECVNTRKYGVESSSRELSLTVSLPPWLLRASLTLLYTSHPRPEFLLRVFHHLPTGVPGAAHNIFGYIDRNDIDGVKRLLSTRQASVHDVRYSRNVSPLFAATERKQVDMVKLLLQAGADPFQATTDGATPLLSALQYYLSGTPEGRELVTLLPVFNTLDLSPLHLATIGILHVDLPHALCKPEFLTDLDRLDLGQYTPLHLAAIRGDAAVTKALIRAGAKVDLPGGRKKTPLSYACAWGHFDVAKMLLDAGAEVDSRDAFGITPLMRAGCYPLSEMRLLELLLERGAQVNARANDLSTALGHAVAYECLDSAKFLLDNGADVNARDRMGDAPIIEAVLSGWRGKGGHDGLLKVE</sequence>
<feature type="repeat" description="ANK" evidence="3">
    <location>
        <begin position="370"/>
        <end position="402"/>
    </location>
</feature>
<dbReference type="SMART" id="SM00248">
    <property type="entry name" value="ANK"/>
    <property type="match status" value="5"/>
</dbReference>
<keyword evidence="6" id="KW-1185">Reference proteome</keyword>